<dbReference type="Proteomes" id="UP000031488">
    <property type="component" value="Unassembled WGS sequence"/>
</dbReference>
<dbReference type="InterPro" id="IPR003838">
    <property type="entry name" value="ABC3_permease_C"/>
</dbReference>
<feature type="transmembrane region" description="Helical" evidence="6">
    <location>
        <begin position="229"/>
        <end position="251"/>
    </location>
</feature>
<sequence length="473" mass="50119">MMNILPLLLSKQSLTSMTSRLVGIAFFSCSTIFLTVAAGAWAFVDRPDVSGYAEVAELYQLLAVLATVFLVVPATSLGVASAKLSARRQDERLSTLSLLGARRSTIRLVAVAEPFIPASVGIFAGIGGYLLVAWPLSFITFVGEPLGYQALLMPVWLLAAVIVGLLAVCLIASLIGLRKIQVSPLGVRTRSLPRRFPLARIITAIVLILIVAIATYVSTQMELPMAVTIMYSIATIGITLLLISVLGVLCIRIHAGIAGRIARGPASVMAAGMIADAPGQYWRRVAGLAMITFIAVVGGAGTAMMRSGQEDFTAEDRAVMGPYVHLGEDIFTGLILTLVIAFVLVIVSATINQAADILDRAQTYRELHAAGMTQQMMHRVTVNAVMSPILLVTVLSLFLGGILAWLMASVSDLGDPFTIGTVAAVLVAGVAMVWLGLQVTRPLVRRVTEIDPDNRTLAEAAPENRATAEAAVA</sequence>
<evidence type="ECO:0000256" key="4">
    <source>
        <dbReference type="ARBA" id="ARBA00022989"/>
    </source>
</evidence>
<feature type="transmembrane region" description="Helical" evidence="6">
    <location>
        <begin position="330"/>
        <end position="351"/>
    </location>
</feature>
<keyword evidence="4 6" id="KW-1133">Transmembrane helix</keyword>
<feature type="domain" description="ABC3 transporter permease C-terminal" evidence="7">
    <location>
        <begin position="67"/>
        <end position="180"/>
    </location>
</feature>
<dbReference type="GO" id="GO:0005886">
    <property type="term" value="C:plasma membrane"/>
    <property type="evidence" value="ECO:0007669"/>
    <property type="project" value="UniProtKB-SubCell"/>
</dbReference>
<evidence type="ECO:0000256" key="1">
    <source>
        <dbReference type="ARBA" id="ARBA00004651"/>
    </source>
</evidence>
<keyword evidence="5 6" id="KW-0472">Membrane</keyword>
<evidence type="ECO:0000313" key="9">
    <source>
        <dbReference type="Proteomes" id="UP000031488"/>
    </source>
</evidence>
<accession>A0A0B9ANV4</accession>
<feature type="transmembrane region" description="Helical" evidence="6">
    <location>
        <begin position="151"/>
        <end position="177"/>
    </location>
</feature>
<dbReference type="Pfam" id="PF02687">
    <property type="entry name" value="FtsX"/>
    <property type="match status" value="1"/>
</dbReference>
<evidence type="ECO:0000256" key="6">
    <source>
        <dbReference type="SAM" id="Phobius"/>
    </source>
</evidence>
<feature type="transmembrane region" description="Helical" evidence="6">
    <location>
        <begin position="417"/>
        <end position="437"/>
    </location>
</feature>
<protein>
    <recommendedName>
        <fullName evidence="7">ABC3 transporter permease C-terminal domain-containing protein</fullName>
    </recommendedName>
</protein>
<feature type="transmembrane region" description="Helical" evidence="6">
    <location>
        <begin position="198"/>
        <end position="217"/>
    </location>
</feature>
<gene>
    <name evidence="8" type="ORF">AE0388_3077</name>
</gene>
<proteinExistence type="predicted"/>
<feature type="transmembrane region" description="Helical" evidence="6">
    <location>
        <begin position="21"/>
        <end position="44"/>
    </location>
</feature>
<evidence type="ECO:0000259" key="7">
    <source>
        <dbReference type="Pfam" id="PF02687"/>
    </source>
</evidence>
<reference evidence="8 9" key="1">
    <citation type="submission" date="2014-11" db="EMBL/GenBank/DDBJ databases">
        <title>Draft Genome Sequence of Brevibacterium linens AE038-8.</title>
        <authorList>
            <person name="Maizel D."/>
            <person name="Utturkar S.M."/>
            <person name="Brown S.D."/>
            <person name="Ferrero M."/>
            <person name="Rosen B.P."/>
        </authorList>
    </citation>
    <scope>NUCLEOTIDE SEQUENCE [LARGE SCALE GENOMIC DNA]</scope>
    <source>
        <strain evidence="8 9">AE038-8</strain>
    </source>
</reference>
<keyword evidence="3 6" id="KW-0812">Transmembrane</keyword>
<feature type="transmembrane region" description="Helical" evidence="6">
    <location>
        <begin position="105"/>
        <end position="131"/>
    </location>
</feature>
<evidence type="ECO:0000256" key="2">
    <source>
        <dbReference type="ARBA" id="ARBA00022475"/>
    </source>
</evidence>
<feature type="transmembrane region" description="Helical" evidence="6">
    <location>
        <begin position="382"/>
        <end position="405"/>
    </location>
</feature>
<comment type="subcellular location">
    <subcellularLocation>
        <location evidence="1">Cell membrane</location>
        <topology evidence="1">Multi-pass membrane protein</topology>
    </subcellularLocation>
</comment>
<dbReference type="AlphaFoldDB" id="A0A0B9ANV4"/>
<dbReference type="EMBL" id="JTJZ01000022">
    <property type="protein sequence ID" value="KHS51005.1"/>
    <property type="molecule type" value="Genomic_DNA"/>
</dbReference>
<keyword evidence="2" id="KW-1003">Cell membrane</keyword>
<keyword evidence="9" id="KW-1185">Reference proteome</keyword>
<dbReference type="PATRIC" id="fig|1703.6.peg.3030"/>
<evidence type="ECO:0000313" key="8">
    <source>
        <dbReference type="EMBL" id="KHS51005.1"/>
    </source>
</evidence>
<feature type="transmembrane region" description="Helical" evidence="6">
    <location>
        <begin position="59"/>
        <end position="84"/>
    </location>
</feature>
<evidence type="ECO:0000256" key="5">
    <source>
        <dbReference type="ARBA" id="ARBA00023136"/>
    </source>
</evidence>
<comment type="caution">
    <text evidence="8">The sequence shown here is derived from an EMBL/GenBank/DDBJ whole genome shotgun (WGS) entry which is preliminary data.</text>
</comment>
<organism evidence="8 9">
    <name type="scientific">Brevibacterium linens</name>
    <dbReference type="NCBI Taxonomy" id="1703"/>
    <lineage>
        <taxon>Bacteria</taxon>
        <taxon>Bacillati</taxon>
        <taxon>Actinomycetota</taxon>
        <taxon>Actinomycetes</taxon>
        <taxon>Micrococcales</taxon>
        <taxon>Brevibacteriaceae</taxon>
        <taxon>Brevibacterium</taxon>
    </lineage>
</organism>
<name>A0A0B9ANV4_BRELN</name>
<feature type="transmembrane region" description="Helical" evidence="6">
    <location>
        <begin position="285"/>
        <end position="305"/>
    </location>
</feature>
<evidence type="ECO:0000256" key="3">
    <source>
        <dbReference type="ARBA" id="ARBA00022692"/>
    </source>
</evidence>